<reference evidence="2" key="1">
    <citation type="submission" date="2017-12" db="EMBL/GenBank/DDBJ databases">
        <title>Genomic analysis of Paracoccus sp. CBA4604.</title>
        <authorList>
            <person name="Roh S.W."/>
            <person name="Kim J.Y."/>
            <person name="Kim J.S."/>
        </authorList>
    </citation>
    <scope>NUCLEOTIDE SEQUENCE [LARGE SCALE GENOMIC DNA]</scope>
    <source>
        <strain evidence="2">CBA4604</strain>
    </source>
</reference>
<keyword evidence="2" id="KW-1185">Reference proteome</keyword>
<organism evidence="1 2">
    <name type="scientific">Paracoccus jeotgali</name>
    <dbReference type="NCBI Taxonomy" id="2065379"/>
    <lineage>
        <taxon>Bacteria</taxon>
        <taxon>Pseudomonadati</taxon>
        <taxon>Pseudomonadota</taxon>
        <taxon>Alphaproteobacteria</taxon>
        <taxon>Rhodobacterales</taxon>
        <taxon>Paracoccaceae</taxon>
        <taxon>Paracoccus</taxon>
    </lineage>
</organism>
<evidence type="ECO:0000313" key="1">
    <source>
        <dbReference type="EMBL" id="AUM73242.1"/>
    </source>
</evidence>
<dbReference type="KEGG" id="paru:CYR75_02090"/>
<dbReference type="EMBL" id="CP025583">
    <property type="protein sequence ID" value="AUM73242.1"/>
    <property type="molecule type" value="Genomic_DNA"/>
</dbReference>
<dbReference type="Proteomes" id="UP000234882">
    <property type="component" value="Chromosome"/>
</dbReference>
<dbReference type="RefSeq" id="WP_101498626.1">
    <property type="nucleotide sequence ID" value="NZ_CP025583.1"/>
</dbReference>
<evidence type="ECO:0000313" key="2">
    <source>
        <dbReference type="Proteomes" id="UP000234882"/>
    </source>
</evidence>
<sequence>MQWALDKARTRLEQGGLTYLGPESLRGQRLDLHLYLRTLGGHLADRIAGDLRGLMDGRPDLLLSDENMIGTTARGAVIGPDGALYPRADEGLGRVLAVLPEGPKVQVFMAVRDFASFITSTYSQQLRKPLPLHHEVYLRDFRLDAMSWAALARRVLSHPRVGRLICWRYEDHGAIRPALLDRMLGPELAAIVPHSRRMNAGISQAAYDAFVAAAMADDEAPTQDLLRAACKAHPKGEGVPAMRVLPPQTHRDSLIRYDADLSDLAALDRVEMLTPDPAPPEAAGSA</sequence>
<dbReference type="AlphaFoldDB" id="A0A2K9MCK6"/>
<accession>A0A2K9MCK6</accession>
<name>A0A2K9MCK6_9RHOB</name>
<gene>
    <name evidence="1" type="ORF">CYR75_02090</name>
</gene>
<dbReference type="OrthoDB" id="8481769at2"/>
<protein>
    <submittedName>
        <fullName evidence="1">Uncharacterized protein</fullName>
    </submittedName>
</protein>
<proteinExistence type="predicted"/>